<keyword evidence="3" id="KW-1185">Reference proteome</keyword>
<dbReference type="AlphaFoldDB" id="A0A4C1SDW0"/>
<proteinExistence type="predicted"/>
<organism evidence="2 3">
    <name type="scientific">Eumeta variegata</name>
    <name type="common">Bagworm moth</name>
    <name type="synonym">Eumeta japonica</name>
    <dbReference type="NCBI Taxonomy" id="151549"/>
    <lineage>
        <taxon>Eukaryota</taxon>
        <taxon>Metazoa</taxon>
        <taxon>Ecdysozoa</taxon>
        <taxon>Arthropoda</taxon>
        <taxon>Hexapoda</taxon>
        <taxon>Insecta</taxon>
        <taxon>Pterygota</taxon>
        <taxon>Neoptera</taxon>
        <taxon>Endopterygota</taxon>
        <taxon>Lepidoptera</taxon>
        <taxon>Glossata</taxon>
        <taxon>Ditrysia</taxon>
        <taxon>Tineoidea</taxon>
        <taxon>Psychidae</taxon>
        <taxon>Oiketicinae</taxon>
        <taxon>Eumeta</taxon>
    </lineage>
</organism>
<sequence>MSADADTDVLKIKTCRVSRHVRKARFININRKPESIGINRAPKSHETANTLVEAHPQEIADSHIHQAARSVKTTNTTSLSRPLSCNGQRATKTFLRQPQNTTDRCACQMSQTNHHQHYPNMAAEIGSKPSYLSHTKSKASKGDRPNGLVRRTHQSGSKQVVAIIRPKFRRGLTPSLATGSI</sequence>
<feature type="region of interest" description="Disordered" evidence="1">
    <location>
        <begin position="132"/>
        <end position="158"/>
    </location>
</feature>
<dbReference type="Proteomes" id="UP000299102">
    <property type="component" value="Unassembled WGS sequence"/>
</dbReference>
<evidence type="ECO:0000256" key="1">
    <source>
        <dbReference type="SAM" id="MobiDB-lite"/>
    </source>
</evidence>
<accession>A0A4C1SDW0</accession>
<reference evidence="2 3" key="1">
    <citation type="journal article" date="2019" name="Commun. Biol.">
        <title>The bagworm genome reveals a unique fibroin gene that provides high tensile strength.</title>
        <authorList>
            <person name="Kono N."/>
            <person name="Nakamura H."/>
            <person name="Ohtoshi R."/>
            <person name="Tomita M."/>
            <person name="Numata K."/>
            <person name="Arakawa K."/>
        </authorList>
    </citation>
    <scope>NUCLEOTIDE SEQUENCE [LARGE SCALE GENOMIC DNA]</scope>
</reference>
<dbReference type="OrthoDB" id="16464at2759"/>
<protein>
    <submittedName>
        <fullName evidence="2">Uncharacterized protein</fullName>
    </submittedName>
</protein>
<comment type="caution">
    <text evidence="2">The sequence shown here is derived from an EMBL/GenBank/DDBJ whole genome shotgun (WGS) entry which is preliminary data.</text>
</comment>
<evidence type="ECO:0000313" key="3">
    <source>
        <dbReference type="Proteomes" id="UP000299102"/>
    </source>
</evidence>
<dbReference type="EMBL" id="BGZK01000005">
    <property type="protein sequence ID" value="GBP00224.1"/>
    <property type="molecule type" value="Genomic_DNA"/>
</dbReference>
<evidence type="ECO:0000313" key="2">
    <source>
        <dbReference type="EMBL" id="GBP00224.1"/>
    </source>
</evidence>
<name>A0A4C1SDW0_EUMVA</name>
<gene>
    <name evidence="2" type="ORF">EVAR_848_1</name>
</gene>